<evidence type="ECO:0000313" key="2">
    <source>
        <dbReference type="EMBL" id="GJE27532.1"/>
    </source>
</evidence>
<feature type="compositionally biased region" description="Basic residues" evidence="1">
    <location>
        <begin position="644"/>
        <end position="658"/>
    </location>
</feature>
<gene>
    <name evidence="2" type="ORF">LKMONMHP_2392</name>
</gene>
<name>A0ABQ4TBU2_METOR</name>
<accession>A0ABQ4TBU2</accession>
<evidence type="ECO:0000313" key="3">
    <source>
        <dbReference type="Proteomes" id="UP001055156"/>
    </source>
</evidence>
<reference evidence="2" key="1">
    <citation type="journal article" date="2021" name="Front. Microbiol.">
        <title>Comprehensive Comparative Genomics and Phenotyping of Methylobacterium Species.</title>
        <authorList>
            <person name="Alessa O."/>
            <person name="Ogura Y."/>
            <person name="Fujitani Y."/>
            <person name="Takami H."/>
            <person name="Hayashi T."/>
            <person name="Sahin N."/>
            <person name="Tani A."/>
        </authorList>
    </citation>
    <scope>NUCLEOTIDE SEQUENCE</scope>
    <source>
        <strain evidence="2">NBRC 15689</strain>
    </source>
</reference>
<dbReference type="RefSeq" id="WP_238311384.1">
    <property type="nucleotide sequence ID" value="NZ_BPQV01000006.1"/>
</dbReference>
<feature type="region of interest" description="Disordered" evidence="1">
    <location>
        <begin position="630"/>
        <end position="717"/>
    </location>
</feature>
<keyword evidence="3" id="KW-1185">Reference proteome</keyword>
<dbReference type="EMBL" id="BPQV01000006">
    <property type="protein sequence ID" value="GJE27532.1"/>
    <property type="molecule type" value="Genomic_DNA"/>
</dbReference>
<protein>
    <submittedName>
        <fullName evidence="2">Uncharacterized protein</fullName>
    </submittedName>
</protein>
<proteinExistence type="predicted"/>
<reference evidence="2" key="2">
    <citation type="submission" date="2021-08" db="EMBL/GenBank/DDBJ databases">
        <authorList>
            <person name="Tani A."/>
            <person name="Ola A."/>
            <person name="Ogura Y."/>
            <person name="Katsura K."/>
            <person name="Hayashi T."/>
        </authorList>
    </citation>
    <scope>NUCLEOTIDE SEQUENCE</scope>
    <source>
        <strain evidence="2">NBRC 15689</strain>
    </source>
</reference>
<sequence>MADLLSAGRRPRLADFGGLDGVVAEAATLSGSPFAPDFLAVVLDGADREDAAAWTFVSALAARPRDDLALNGMVDAIAERAPLADDAERTCFASWLDIARDRERPASLRTAALRGALLMKGTDPRRGARLAGEIAAIEPDDEASYIAHAARIGGLLHAEAPSPGVTAFLEDAARVDGAADEASFELGMIEVREIFAAADPGSARERIRAARVRFERAISERGARSDAHVLSLSLGLLADFEEGHPAGLRERLREVEREAFAHAEYAAYEDGFLSGARKTAVAAWASLALRLGALTESLEEPSWNEARRVIEEELLAVYSASRSIFRMGADGGLEWLVRPRIERFVRTTAGQLHHLRRWLAVAGEARLGDEARRLIARIDEALTGVPAPDPHDAAAASPSVAAFLEGARIPHEVSRRIAAQFVSDTNSVELNEMSPKIEEALARTEFTFAQIPDYAEDRRVQCILRAVIWQTFLFLESRLDATVGQDPTVEYLFAIPGRDDPAEKDLQQDYLRHLQTRKLGSLDEVRGVGGGRSDVWHSLQGVRFITEVKKETEDASFEALQAAYGDQASMYGTTNVPIAILLVLDLTTREGRADHLSKLYRPVTGDFFGDDTQRGLLIIRVPARRIAPSARTVAAKRANPVRRTASKKRGLRPRRPRKAGSPSRAMQRQGEATGDPKPSGSRRNPSRPDGPGLGPVSHPLGGEARPPTLTAGPRAVLSTLDERKIRTARLCLR</sequence>
<dbReference type="Proteomes" id="UP001055156">
    <property type="component" value="Unassembled WGS sequence"/>
</dbReference>
<evidence type="ECO:0000256" key="1">
    <source>
        <dbReference type="SAM" id="MobiDB-lite"/>
    </source>
</evidence>
<comment type="caution">
    <text evidence="2">The sequence shown here is derived from an EMBL/GenBank/DDBJ whole genome shotgun (WGS) entry which is preliminary data.</text>
</comment>
<organism evidence="2 3">
    <name type="scientific">Methylobacterium organophilum</name>
    <dbReference type="NCBI Taxonomy" id="410"/>
    <lineage>
        <taxon>Bacteria</taxon>
        <taxon>Pseudomonadati</taxon>
        <taxon>Pseudomonadota</taxon>
        <taxon>Alphaproteobacteria</taxon>
        <taxon>Hyphomicrobiales</taxon>
        <taxon>Methylobacteriaceae</taxon>
        <taxon>Methylobacterium</taxon>
    </lineage>
</organism>